<name>A0ABQ1NNB2_9BACI</name>
<accession>A0ABQ1NNB2</accession>
<dbReference type="RefSeq" id="WP_181949532.1">
    <property type="nucleotide sequence ID" value="NZ_CTEA01000005.1"/>
</dbReference>
<reference evidence="2" key="1">
    <citation type="journal article" date="2019" name="Int. J. Syst. Evol. Microbiol.">
        <title>The Global Catalogue of Microorganisms (GCM) 10K type strain sequencing project: providing services to taxonomists for standard genome sequencing and annotation.</title>
        <authorList>
            <consortium name="The Broad Institute Genomics Platform"/>
            <consortium name="The Broad Institute Genome Sequencing Center for Infectious Disease"/>
            <person name="Wu L."/>
            <person name="Ma J."/>
        </authorList>
    </citation>
    <scope>NUCLEOTIDE SEQUENCE [LARGE SCALE GENOMIC DNA]</scope>
    <source>
        <strain evidence="2">CCM 7282</strain>
    </source>
</reference>
<sequence length="59" mass="6611">MGARLKCYVSLQVESVSLFFKCVSLFREFVSVILEIGSLMPVPGTHQMGIVSYIIDFSH</sequence>
<evidence type="ECO:0000313" key="1">
    <source>
        <dbReference type="EMBL" id="GGC79013.1"/>
    </source>
</evidence>
<dbReference type="EMBL" id="BMCJ01000001">
    <property type="protein sequence ID" value="GGC79013.1"/>
    <property type="molecule type" value="Genomic_DNA"/>
</dbReference>
<proteinExistence type="predicted"/>
<protein>
    <submittedName>
        <fullName evidence="1">Uncharacterized protein</fullName>
    </submittedName>
</protein>
<keyword evidence="2" id="KW-1185">Reference proteome</keyword>
<dbReference type="Proteomes" id="UP000619534">
    <property type="component" value="Unassembled WGS sequence"/>
</dbReference>
<organism evidence="1 2">
    <name type="scientific">Thalassobacillus devorans</name>
    <dbReference type="NCBI Taxonomy" id="279813"/>
    <lineage>
        <taxon>Bacteria</taxon>
        <taxon>Bacillati</taxon>
        <taxon>Bacillota</taxon>
        <taxon>Bacilli</taxon>
        <taxon>Bacillales</taxon>
        <taxon>Bacillaceae</taxon>
        <taxon>Thalassobacillus</taxon>
    </lineage>
</organism>
<gene>
    <name evidence="1" type="ORF">GCM10007216_06870</name>
</gene>
<evidence type="ECO:0000313" key="2">
    <source>
        <dbReference type="Proteomes" id="UP000619534"/>
    </source>
</evidence>
<comment type="caution">
    <text evidence="1">The sequence shown here is derived from an EMBL/GenBank/DDBJ whole genome shotgun (WGS) entry which is preliminary data.</text>
</comment>